<sequence length="290" mass="29556">MMSKRMTMALQTVLLVAGAALPVVGLGGSFAGAVVARDVVALAIDGAGRTLVKAGPESVWRSGDGGQHWAPVKLTPLAASGRIASVAVAAGGVSVYLAGPGIGVLRSDDGGEHWSARSAGLPGVDVAALATHAEQPDTVYAYVTGHGFFRSQDGGARWQLMDAGPRGGIVHFVHSNMPGSMQTGWLFAATGQGVRRAMDCFCGWRDAGELARPVTAVAYDPRQPRTVYAATGDGVFRSADGGEQWSRAGAPAAAVGALAVAPDGAVYAAADDGALFRSRDGAKTWERVGA</sequence>
<evidence type="ECO:0008006" key="3">
    <source>
        <dbReference type="Google" id="ProtNLM"/>
    </source>
</evidence>
<dbReference type="InterPro" id="IPR015943">
    <property type="entry name" value="WD40/YVTN_repeat-like_dom_sf"/>
</dbReference>
<dbReference type="Gene3D" id="2.130.10.10">
    <property type="entry name" value="YVTN repeat-like/Quinoprotein amine dehydrogenase"/>
    <property type="match status" value="2"/>
</dbReference>
<dbReference type="EMBL" id="WTVN01000030">
    <property type="protein sequence ID" value="NMG45430.1"/>
    <property type="molecule type" value="Genomic_DNA"/>
</dbReference>
<dbReference type="CDD" id="cd15482">
    <property type="entry name" value="Sialidase_non-viral"/>
    <property type="match status" value="1"/>
</dbReference>
<reference evidence="1 2" key="1">
    <citation type="submission" date="2019-12" db="EMBL/GenBank/DDBJ databases">
        <title>Comparative genomics gives insights into the taxonomy of the Azoarcus-Aromatoleum group and reveals separate origins of nif in the plant-associated Azoarcus and non-plant-associated Aromatoleum sub-groups.</title>
        <authorList>
            <person name="Lafos M."/>
            <person name="Maluk M."/>
            <person name="Batista M."/>
            <person name="Junghare M."/>
            <person name="Carmona M."/>
            <person name="Faoro H."/>
            <person name="Cruz L.M."/>
            <person name="Battistoni F."/>
            <person name="De Souza E."/>
            <person name="Pedrosa F."/>
            <person name="Chen W.-M."/>
            <person name="Poole P.S."/>
            <person name="Dixon R.A."/>
            <person name="James E.K."/>
        </authorList>
    </citation>
    <scope>NUCLEOTIDE SEQUENCE [LARGE SCALE GENOMIC DNA]</scope>
    <source>
        <strain evidence="1 2">Td21</strain>
    </source>
</reference>
<evidence type="ECO:0000313" key="1">
    <source>
        <dbReference type="EMBL" id="NMG45430.1"/>
    </source>
</evidence>
<dbReference type="InterPro" id="IPR052025">
    <property type="entry name" value="Xyloglucanase_GH74"/>
</dbReference>
<dbReference type="Proteomes" id="UP000623795">
    <property type="component" value="Unassembled WGS sequence"/>
</dbReference>
<name>A0ABX1Q1W7_9RHOO</name>
<dbReference type="PANTHER" id="PTHR43739:SF5">
    <property type="entry name" value="EXO-ALPHA-SIALIDASE"/>
    <property type="match status" value="1"/>
</dbReference>
<dbReference type="SUPFAM" id="SSF110296">
    <property type="entry name" value="Oligoxyloglucan reducing end-specific cellobiohydrolase"/>
    <property type="match status" value="1"/>
</dbReference>
<dbReference type="RefSeq" id="WP_169257268.1">
    <property type="nucleotide sequence ID" value="NZ_WTVN01000030.1"/>
</dbReference>
<evidence type="ECO:0000313" key="2">
    <source>
        <dbReference type="Proteomes" id="UP000623795"/>
    </source>
</evidence>
<proteinExistence type="predicted"/>
<organism evidence="1 2">
    <name type="scientific">Aromatoleum toluvorans</name>
    <dbReference type="NCBI Taxonomy" id="92002"/>
    <lineage>
        <taxon>Bacteria</taxon>
        <taxon>Pseudomonadati</taxon>
        <taxon>Pseudomonadota</taxon>
        <taxon>Betaproteobacteria</taxon>
        <taxon>Rhodocyclales</taxon>
        <taxon>Rhodocyclaceae</taxon>
        <taxon>Aromatoleum</taxon>
    </lineage>
</organism>
<accession>A0ABX1Q1W7</accession>
<gene>
    <name evidence="1" type="ORF">GPA22_17080</name>
</gene>
<protein>
    <recommendedName>
        <fullName evidence="3">Photosynthesis system II assembly factor Ycf48/Hcf136-like domain-containing protein</fullName>
    </recommendedName>
</protein>
<keyword evidence="2" id="KW-1185">Reference proteome</keyword>
<comment type="caution">
    <text evidence="1">The sequence shown here is derived from an EMBL/GenBank/DDBJ whole genome shotgun (WGS) entry which is preliminary data.</text>
</comment>
<dbReference type="PANTHER" id="PTHR43739">
    <property type="entry name" value="XYLOGLUCANASE (EUROFUNG)"/>
    <property type="match status" value="1"/>
</dbReference>